<evidence type="ECO:0000313" key="7">
    <source>
        <dbReference type="EMBL" id="CAH0990609.1"/>
    </source>
</evidence>
<evidence type="ECO:0000256" key="5">
    <source>
        <dbReference type="ARBA" id="ARBA00037066"/>
    </source>
</evidence>
<evidence type="ECO:0000256" key="2">
    <source>
        <dbReference type="ARBA" id="ARBA00022741"/>
    </source>
</evidence>
<reference evidence="7" key="1">
    <citation type="submission" date="2021-12" db="EMBL/GenBank/DDBJ databases">
        <authorList>
            <person name="Rodrigo-Torres L."/>
            <person name="Arahal R. D."/>
            <person name="Lucena T."/>
        </authorList>
    </citation>
    <scope>NUCLEOTIDE SEQUENCE</scope>
    <source>
        <strain evidence="7">CECT 8267</strain>
    </source>
</reference>
<keyword evidence="8" id="KW-1185">Reference proteome</keyword>
<evidence type="ECO:0000256" key="1">
    <source>
        <dbReference type="ARBA" id="ARBA00022448"/>
    </source>
</evidence>
<dbReference type="GO" id="GO:0016787">
    <property type="term" value="F:hydrolase activity"/>
    <property type="evidence" value="ECO:0007669"/>
    <property type="project" value="UniProtKB-KW"/>
</dbReference>
<keyword evidence="1" id="KW-0813">Transport</keyword>
<dbReference type="InterPro" id="IPR027417">
    <property type="entry name" value="P-loop_NTPase"/>
</dbReference>
<dbReference type="CDD" id="cd03214">
    <property type="entry name" value="ABC_Iron-Siderophores_B12_Hemin"/>
    <property type="match status" value="1"/>
</dbReference>
<feature type="domain" description="ABC transporter" evidence="6">
    <location>
        <begin position="2"/>
        <end position="238"/>
    </location>
</feature>
<evidence type="ECO:0000259" key="6">
    <source>
        <dbReference type="PROSITE" id="PS50893"/>
    </source>
</evidence>
<keyword evidence="3 7" id="KW-0067">ATP-binding</keyword>
<comment type="function">
    <text evidence="5">Part of the ABC transporter complex HmuTUV involved in hemin import. Responsible for energy coupling to the transport system.</text>
</comment>
<keyword evidence="7" id="KW-0378">Hydrolase</keyword>
<dbReference type="EMBL" id="CAKLPX010000001">
    <property type="protein sequence ID" value="CAH0990609.1"/>
    <property type="molecule type" value="Genomic_DNA"/>
</dbReference>
<gene>
    <name evidence="7" type="primary">hmuV</name>
    <name evidence="7" type="ORF">SIN8267_00703</name>
</gene>
<dbReference type="InterPro" id="IPR003593">
    <property type="entry name" value="AAA+_ATPase"/>
</dbReference>
<name>A0ABN8EHM0_9GAMM</name>
<evidence type="ECO:0000313" key="8">
    <source>
        <dbReference type="Proteomes" id="UP000838100"/>
    </source>
</evidence>
<accession>A0ABN8EHM0</accession>
<dbReference type="PANTHER" id="PTHR42794">
    <property type="entry name" value="HEMIN IMPORT ATP-BINDING PROTEIN HMUV"/>
    <property type="match status" value="1"/>
</dbReference>
<evidence type="ECO:0000256" key="3">
    <source>
        <dbReference type="ARBA" id="ARBA00022840"/>
    </source>
</evidence>
<protein>
    <submittedName>
        <fullName evidence="7">Hemin import ATP-binding protein HmuV</fullName>
        <ecNumber evidence="7">3.6.3.-</ecNumber>
    </submittedName>
</protein>
<dbReference type="PROSITE" id="PS50893">
    <property type="entry name" value="ABC_TRANSPORTER_2"/>
    <property type="match status" value="1"/>
</dbReference>
<organism evidence="7 8">
    <name type="scientific">Sinobacterium norvegicum</name>
    <dbReference type="NCBI Taxonomy" id="1641715"/>
    <lineage>
        <taxon>Bacteria</taxon>
        <taxon>Pseudomonadati</taxon>
        <taxon>Pseudomonadota</taxon>
        <taxon>Gammaproteobacteria</taxon>
        <taxon>Cellvibrionales</taxon>
        <taxon>Spongiibacteraceae</taxon>
        <taxon>Sinobacterium</taxon>
    </lineage>
</organism>
<dbReference type="EC" id="3.6.3.-" evidence="7"/>
<dbReference type="InterPro" id="IPR003439">
    <property type="entry name" value="ABC_transporter-like_ATP-bd"/>
</dbReference>
<keyword evidence="2" id="KW-0547">Nucleotide-binding</keyword>
<comment type="caution">
    <text evidence="7">The sequence shown here is derived from an EMBL/GenBank/DDBJ whole genome shotgun (WGS) entry which is preliminary data.</text>
</comment>
<dbReference type="PANTHER" id="PTHR42794:SF1">
    <property type="entry name" value="HEMIN IMPORT ATP-BINDING PROTEIN HMUV"/>
    <property type="match status" value="1"/>
</dbReference>
<dbReference type="GO" id="GO:0005524">
    <property type="term" value="F:ATP binding"/>
    <property type="evidence" value="ECO:0007669"/>
    <property type="project" value="UniProtKB-KW"/>
</dbReference>
<dbReference type="Pfam" id="PF00005">
    <property type="entry name" value="ABC_tran"/>
    <property type="match status" value="1"/>
</dbReference>
<dbReference type="Proteomes" id="UP000838100">
    <property type="component" value="Unassembled WGS sequence"/>
</dbReference>
<dbReference type="RefSeq" id="WP_237443289.1">
    <property type="nucleotide sequence ID" value="NZ_CAKLPX010000001.1"/>
</dbReference>
<sequence>MLNISDLTVTVDDKTLLSVDQLSLIEGEMFGVLGKNGAGKSTFFKAISNDMPSRGRRLFHQQDMSQWPKQALAKHLAVLPQSSQLNFPFSAEEVVSLGLIPLSISQRGGRALVKKMMGATDTAAFAGRLYTSLSGGERQRIHLARVLVQLSQAEQAPLLLLDEPTSAQDLAQQHHILQLAQQFCRQQKYTALVILHDINLSLRYCDRVAMLEQGKLTQCGPPKQILNCEEIEKQWGYQAQQLTSDSGQIVFI</sequence>
<proteinExistence type="predicted"/>
<keyword evidence="4" id="KW-1278">Translocase</keyword>
<dbReference type="NCBIfam" id="NF010068">
    <property type="entry name" value="PRK13548.1"/>
    <property type="match status" value="1"/>
</dbReference>
<dbReference type="SUPFAM" id="SSF52540">
    <property type="entry name" value="P-loop containing nucleoside triphosphate hydrolases"/>
    <property type="match status" value="1"/>
</dbReference>
<dbReference type="Gene3D" id="3.40.50.300">
    <property type="entry name" value="P-loop containing nucleotide triphosphate hydrolases"/>
    <property type="match status" value="1"/>
</dbReference>
<evidence type="ECO:0000256" key="4">
    <source>
        <dbReference type="ARBA" id="ARBA00022967"/>
    </source>
</evidence>
<dbReference type="SMART" id="SM00382">
    <property type="entry name" value="AAA"/>
    <property type="match status" value="1"/>
</dbReference>